<sequence length="118" mass="13010">MELDVNCTGGEILQPPNASGIEPAASAPNEHKFGLPFILNVPIRRRARQSALAETIVVAPARGRQKVVDANKKQETELSKEEKKRRRSCKHEGCDNYIVHKGLCCRHGVGPLNGRAHH</sequence>
<keyword evidence="3" id="KW-1185">Reference proteome</keyword>
<feature type="region of interest" description="Disordered" evidence="1">
    <location>
        <begin position="1"/>
        <end position="25"/>
    </location>
</feature>
<name>A0A9W6X1D6_9STRA</name>
<evidence type="ECO:0000256" key="1">
    <source>
        <dbReference type="SAM" id="MobiDB-lite"/>
    </source>
</evidence>
<feature type="compositionally biased region" description="Basic and acidic residues" evidence="1">
    <location>
        <begin position="66"/>
        <end position="82"/>
    </location>
</feature>
<protein>
    <submittedName>
        <fullName evidence="2">Unnamed protein product</fullName>
    </submittedName>
</protein>
<evidence type="ECO:0000313" key="3">
    <source>
        <dbReference type="Proteomes" id="UP001165121"/>
    </source>
</evidence>
<accession>A0A9W6X1D6</accession>
<comment type="caution">
    <text evidence="2">The sequence shown here is derived from an EMBL/GenBank/DDBJ whole genome shotgun (WGS) entry which is preliminary data.</text>
</comment>
<dbReference type="Proteomes" id="UP001165121">
    <property type="component" value="Unassembled WGS sequence"/>
</dbReference>
<organism evidence="2 3">
    <name type="scientific">Phytophthora fragariaefolia</name>
    <dbReference type="NCBI Taxonomy" id="1490495"/>
    <lineage>
        <taxon>Eukaryota</taxon>
        <taxon>Sar</taxon>
        <taxon>Stramenopiles</taxon>
        <taxon>Oomycota</taxon>
        <taxon>Peronosporomycetes</taxon>
        <taxon>Peronosporales</taxon>
        <taxon>Peronosporaceae</taxon>
        <taxon>Phytophthora</taxon>
    </lineage>
</organism>
<dbReference type="EMBL" id="BSXT01000410">
    <property type="protein sequence ID" value="GMF26709.1"/>
    <property type="molecule type" value="Genomic_DNA"/>
</dbReference>
<reference evidence="2" key="1">
    <citation type="submission" date="2023-04" db="EMBL/GenBank/DDBJ databases">
        <title>Phytophthora fragariaefolia NBRC 109709.</title>
        <authorList>
            <person name="Ichikawa N."/>
            <person name="Sato H."/>
            <person name="Tonouchi N."/>
        </authorList>
    </citation>
    <scope>NUCLEOTIDE SEQUENCE</scope>
    <source>
        <strain evidence="2">NBRC 109709</strain>
    </source>
</reference>
<dbReference type="OrthoDB" id="71706at2759"/>
<feature type="region of interest" description="Disordered" evidence="1">
    <location>
        <begin position="66"/>
        <end position="86"/>
    </location>
</feature>
<evidence type="ECO:0000313" key="2">
    <source>
        <dbReference type="EMBL" id="GMF26709.1"/>
    </source>
</evidence>
<gene>
    <name evidence="2" type="ORF">Pfra01_000511800</name>
</gene>
<dbReference type="AlphaFoldDB" id="A0A9W6X1D6"/>
<proteinExistence type="predicted"/>